<dbReference type="RefSeq" id="WP_054774929.1">
    <property type="nucleotide sequence ID" value="NZ_AP019782.1"/>
</dbReference>
<gene>
    <name evidence="1" type="ORF">MoryE10_22970</name>
</gene>
<proteinExistence type="predicted"/>
<name>A0A8D4VQ40_9GAMM</name>
<dbReference type="EMBL" id="AP019782">
    <property type="protein sequence ID" value="BBL71691.1"/>
    <property type="molecule type" value="Genomic_DNA"/>
</dbReference>
<reference evidence="1" key="1">
    <citation type="submission" date="2019-06" db="EMBL/GenBank/DDBJ databases">
        <title>Complete genome sequence of Methylogaea oryzae strain JCM16910.</title>
        <authorList>
            <person name="Asakawa S."/>
        </authorList>
    </citation>
    <scope>NUCLEOTIDE SEQUENCE</scope>
    <source>
        <strain evidence="1">E10</strain>
    </source>
</reference>
<evidence type="ECO:0000313" key="2">
    <source>
        <dbReference type="Proteomes" id="UP000824988"/>
    </source>
</evidence>
<dbReference type="KEGG" id="moz:MoryE10_22970"/>
<evidence type="ECO:0008006" key="3">
    <source>
        <dbReference type="Google" id="ProtNLM"/>
    </source>
</evidence>
<protein>
    <recommendedName>
        <fullName evidence="3">BrnT family toxin</fullName>
    </recommendedName>
</protein>
<sequence>MSALHFEWDERKAAVNVKKHGVSFDEAKSAFYDERAKLIDDPDHSGEEDRFVLLGLSAALRLLVVCHCYRGDGGAIRIISARKATAQERKYYS</sequence>
<evidence type="ECO:0000313" key="1">
    <source>
        <dbReference type="EMBL" id="BBL71691.1"/>
    </source>
</evidence>
<dbReference type="Proteomes" id="UP000824988">
    <property type="component" value="Chromosome"/>
</dbReference>
<dbReference type="Gene3D" id="3.10.450.530">
    <property type="entry name" value="Ribonuclease toxin, BrnT, of type II toxin-antitoxin system"/>
    <property type="match status" value="1"/>
</dbReference>
<dbReference type="InterPro" id="IPR038573">
    <property type="entry name" value="BrnT_sf"/>
</dbReference>
<keyword evidence="2" id="KW-1185">Reference proteome</keyword>
<accession>A0A8D4VQ40</accession>
<organism evidence="1 2">
    <name type="scientific">Methylogaea oryzae</name>
    <dbReference type="NCBI Taxonomy" id="1295382"/>
    <lineage>
        <taxon>Bacteria</taxon>
        <taxon>Pseudomonadati</taxon>
        <taxon>Pseudomonadota</taxon>
        <taxon>Gammaproteobacteria</taxon>
        <taxon>Methylococcales</taxon>
        <taxon>Methylococcaceae</taxon>
        <taxon>Methylogaea</taxon>
    </lineage>
</organism>
<dbReference type="InterPro" id="IPR007460">
    <property type="entry name" value="BrnT_toxin"/>
</dbReference>
<dbReference type="Pfam" id="PF04365">
    <property type="entry name" value="BrnT_toxin"/>
    <property type="match status" value="1"/>
</dbReference>
<dbReference type="AlphaFoldDB" id="A0A8D4VQ40"/>